<comment type="caution">
    <text evidence="2">The sequence shown here is derived from an EMBL/GenBank/DDBJ whole genome shotgun (WGS) entry which is preliminary data.</text>
</comment>
<evidence type="ECO:0008006" key="4">
    <source>
        <dbReference type="Google" id="ProtNLM"/>
    </source>
</evidence>
<gene>
    <name evidence="2" type="ORF">DT603_07030</name>
</gene>
<dbReference type="InterPro" id="IPR010980">
    <property type="entry name" value="Cyt_c/b562"/>
</dbReference>
<keyword evidence="1" id="KW-0472">Membrane</keyword>
<dbReference type="Gene3D" id="1.20.120.10">
    <property type="entry name" value="Cytochrome c/b562"/>
    <property type="match status" value="1"/>
</dbReference>
<dbReference type="InterPro" id="IPR002321">
    <property type="entry name" value="Cyt_c_II"/>
</dbReference>
<proteinExistence type="predicted"/>
<evidence type="ECO:0000313" key="2">
    <source>
        <dbReference type="EMBL" id="NDK38593.1"/>
    </source>
</evidence>
<evidence type="ECO:0000313" key="3">
    <source>
        <dbReference type="Proteomes" id="UP001429354"/>
    </source>
</evidence>
<dbReference type="Proteomes" id="UP001429354">
    <property type="component" value="Unassembled WGS sequence"/>
</dbReference>
<keyword evidence="1" id="KW-1133">Transmembrane helix</keyword>
<dbReference type="EMBL" id="QOVG01000004">
    <property type="protein sequence ID" value="NDK38593.1"/>
    <property type="molecule type" value="Genomic_DNA"/>
</dbReference>
<keyword evidence="3" id="KW-1185">Reference proteome</keyword>
<sequence length="147" mass="16015">MASQPTKSSNASRYLFLFLIGLVIGIIGVVMVLRAIEGRKTWQDHFPEASMRVMDAHVAELRASVAANRCSATDVLPHLQTLRYLANDPELAFPGLKDDERFTRHASELRARLDGVLATPPLGCAGAEAALKQVGEACKACHQDFRG</sequence>
<dbReference type="PROSITE" id="PS51009">
    <property type="entry name" value="CYTCII"/>
    <property type="match status" value="1"/>
</dbReference>
<organism evidence="2 3">
    <name type="scientific">Pseudoxanthomonas gei</name>
    <dbReference type="NCBI Taxonomy" id="1383030"/>
    <lineage>
        <taxon>Bacteria</taxon>
        <taxon>Pseudomonadati</taxon>
        <taxon>Pseudomonadota</taxon>
        <taxon>Gammaproteobacteria</taxon>
        <taxon>Lysobacterales</taxon>
        <taxon>Lysobacteraceae</taxon>
        <taxon>Pseudoxanthomonas</taxon>
    </lineage>
</organism>
<feature type="transmembrane region" description="Helical" evidence="1">
    <location>
        <begin position="14"/>
        <end position="33"/>
    </location>
</feature>
<dbReference type="RefSeq" id="WP_162349172.1">
    <property type="nucleotide sequence ID" value="NZ_QOVG01000004.1"/>
</dbReference>
<keyword evidence="1" id="KW-0812">Transmembrane</keyword>
<reference evidence="2 3" key="1">
    <citation type="submission" date="2018-07" db="EMBL/GenBank/DDBJ databases">
        <title>Whole genome Sequencing of Pseudoxanthomonas gei KCTC 32298 (T).</title>
        <authorList>
            <person name="Kumar S."/>
            <person name="Bansal K."/>
            <person name="Kaur A."/>
            <person name="Patil P."/>
            <person name="Sharma S."/>
            <person name="Patil P.B."/>
        </authorList>
    </citation>
    <scope>NUCLEOTIDE SEQUENCE [LARGE SCALE GENOMIC DNA]</scope>
    <source>
        <strain evidence="2 3">KCTC 32298</strain>
    </source>
</reference>
<name>A0ABX0AAL1_9GAMM</name>
<evidence type="ECO:0000256" key="1">
    <source>
        <dbReference type="SAM" id="Phobius"/>
    </source>
</evidence>
<dbReference type="SUPFAM" id="SSF47175">
    <property type="entry name" value="Cytochromes"/>
    <property type="match status" value="1"/>
</dbReference>
<accession>A0ABX0AAL1</accession>
<protein>
    <recommendedName>
        <fullName evidence="4">Cytochrome C</fullName>
    </recommendedName>
</protein>